<protein>
    <recommendedName>
        <fullName evidence="3">DUF1127 domain-containing protein</fullName>
    </recommendedName>
</protein>
<accession>A0ABT0YRN8</accession>
<evidence type="ECO:0000313" key="1">
    <source>
        <dbReference type="EMBL" id="MCM5681412.1"/>
    </source>
</evidence>
<gene>
    <name evidence="1" type="ORF">M8A51_17935</name>
</gene>
<keyword evidence="2" id="KW-1185">Reference proteome</keyword>
<comment type="caution">
    <text evidence="1">The sequence shown here is derived from an EMBL/GenBank/DDBJ whole genome shotgun (WGS) entry which is preliminary data.</text>
</comment>
<evidence type="ECO:0000313" key="2">
    <source>
        <dbReference type="Proteomes" id="UP001165541"/>
    </source>
</evidence>
<organism evidence="1 2">
    <name type="scientific">Caldimonas mangrovi</name>
    <dbReference type="NCBI Taxonomy" id="2944811"/>
    <lineage>
        <taxon>Bacteria</taxon>
        <taxon>Pseudomonadati</taxon>
        <taxon>Pseudomonadota</taxon>
        <taxon>Betaproteobacteria</taxon>
        <taxon>Burkholderiales</taxon>
        <taxon>Sphaerotilaceae</taxon>
        <taxon>Caldimonas</taxon>
    </lineage>
</organism>
<dbReference type="EMBL" id="JAMKFE010000012">
    <property type="protein sequence ID" value="MCM5681412.1"/>
    <property type="molecule type" value="Genomic_DNA"/>
</dbReference>
<evidence type="ECO:0008006" key="3">
    <source>
        <dbReference type="Google" id="ProtNLM"/>
    </source>
</evidence>
<reference evidence="1" key="1">
    <citation type="submission" date="2022-05" db="EMBL/GenBank/DDBJ databases">
        <title>Schlegelella sp. nov., isolated from mangrove soil.</title>
        <authorList>
            <person name="Liu Y."/>
            <person name="Ge X."/>
            <person name="Liu W."/>
        </authorList>
    </citation>
    <scope>NUCLEOTIDE SEQUENCE</scope>
    <source>
        <strain evidence="1">S2-27</strain>
    </source>
</reference>
<dbReference type="Proteomes" id="UP001165541">
    <property type="component" value="Unassembled WGS sequence"/>
</dbReference>
<sequence>MKTPWAVLPPFTHALAPRAPWAKWWSRWRAWGRAWRAGRSNAAAIQQLAWHDARVLDDIGAPPQWRAQVQAQRESRERWQIGKLDVGSLGPGR</sequence>
<proteinExistence type="predicted"/>
<name>A0ABT0YRN8_9BURK</name>
<dbReference type="RefSeq" id="WP_251779899.1">
    <property type="nucleotide sequence ID" value="NZ_JAMKFE010000012.1"/>
</dbReference>